<proteinExistence type="predicted"/>
<dbReference type="Proteomes" id="UP000482487">
    <property type="component" value="Unassembled WGS sequence"/>
</dbReference>
<dbReference type="EMBL" id="WVUD01000035">
    <property type="protein sequence ID" value="MYL84540.1"/>
    <property type="molecule type" value="Genomic_DNA"/>
</dbReference>
<evidence type="ECO:0000313" key="1">
    <source>
        <dbReference type="EMBL" id="MYL84540.1"/>
    </source>
</evidence>
<accession>A0A7C9IV82</accession>
<dbReference type="OrthoDB" id="5444716at2"/>
<name>A0A7C9IV82_9BACT</name>
<dbReference type="RefSeq" id="WP_160962671.1">
    <property type="nucleotide sequence ID" value="NZ_WVUD01000035.1"/>
</dbReference>
<keyword evidence="2" id="KW-1185">Reference proteome</keyword>
<organism evidence="1 2">
    <name type="scientific">Solidesulfovibrio aerotolerans</name>
    <dbReference type="NCBI Taxonomy" id="295255"/>
    <lineage>
        <taxon>Bacteria</taxon>
        <taxon>Pseudomonadati</taxon>
        <taxon>Thermodesulfobacteriota</taxon>
        <taxon>Desulfovibrionia</taxon>
        <taxon>Desulfovibrionales</taxon>
        <taxon>Desulfovibrionaceae</taxon>
        <taxon>Solidesulfovibrio</taxon>
    </lineage>
</organism>
<reference evidence="1 2" key="1">
    <citation type="submission" date="2020-01" db="EMBL/GenBank/DDBJ databases">
        <title>Genome sequence of Desulfovibrio aerotolerans DSM 16695(T).</title>
        <authorList>
            <person name="Karnachuk O."/>
            <person name="Avakyan M."/>
            <person name="Mardanov A."/>
            <person name="Kadnikov V."/>
            <person name="Ravin N."/>
        </authorList>
    </citation>
    <scope>NUCLEOTIDE SEQUENCE [LARGE SCALE GENOMIC DNA]</scope>
    <source>
        <strain evidence="1 2">DSM 16695</strain>
    </source>
</reference>
<comment type="caution">
    <text evidence="1">The sequence shown here is derived from an EMBL/GenBank/DDBJ whole genome shotgun (WGS) entry which is preliminary data.</text>
</comment>
<dbReference type="AlphaFoldDB" id="A0A7C9IV82"/>
<sequence length="339" mass="35446">MNRLWHYCRPLAGDSPRARIVQQVVFGLGLLAAALLLAAISEARAAEGEGVEVEEALGTMGAAAARQDGATKPAWGEGLGLSGEGSYVAPAKVSGASMSVWQEEAKITYDTGTVGVDLGYVTGQYAFSNVGRLPFAGQAPFERLSRLEAGLTVQGGLWDDISGFVGLRGTMGYEKALTARGLGGTALAGLSLPLGRQWRMTVGGGVSLTPVAVQAVPLLSFRYAPDSLPELTAELGFPRTEVAWRGGSWWGLRLTGGIEGGQYRLAEDNPAAPDGVADLFSARVGAWVDVYPARGLGISLGALYALPGTMTLYRESGSRLKTYDTGGAPGGALRLRYDF</sequence>
<protein>
    <submittedName>
        <fullName evidence="1">Uncharacterized protein</fullName>
    </submittedName>
</protein>
<gene>
    <name evidence="1" type="ORF">GTA51_15575</name>
</gene>
<evidence type="ECO:0000313" key="2">
    <source>
        <dbReference type="Proteomes" id="UP000482487"/>
    </source>
</evidence>